<accession>A0A8K0E3C2</accession>
<name>A0A8K0E3C2_BRALA</name>
<reference evidence="1" key="1">
    <citation type="submission" date="2022-01" db="EMBL/GenBank/DDBJ databases">
        <authorList>
            <person name="Braso-Vives M."/>
        </authorList>
    </citation>
    <scope>NUCLEOTIDE SEQUENCE</scope>
</reference>
<organism evidence="1 2">
    <name type="scientific">Branchiostoma lanceolatum</name>
    <name type="common">Common lancelet</name>
    <name type="synonym">Amphioxus lanceolatum</name>
    <dbReference type="NCBI Taxonomy" id="7740"/>
    <lineage>
        <taxon>Eukaryota</taxon>
        <taxon>Metazoa</taxon>
        <taxon>Chordata</taxon>
        <taxon>Cephalochordata</taxon>
        <taxon>Leptocardii</taxon>
        <taxon>Amphioxiformes</taxon>
        <taxon>Branchiostomatidae</taxon>
        <taxon>Branchiostoma</taxon>
    </lineage>
</organism>
<dbReference type="EMBL" id="OV696697">
    <property type="protein sequence ID" value="CAH1241091.1"/>
    <property type="molecule type" value="Genomic_DNA"/>
</dbReference>
<proteinExistence type="predicted"/>
<gene>
    <name evidence="1" type="primary">Hypp6303</name>
    <name evidence="1" type="ORF">BLAG_LOCUS4861</name>
</gene>
<sequence length="69" mass="7296">MVADGREAVDQTSPGGAVRKPAAILSYCAKRGGADCTGATGRRLIIPRPDPEISTEVVDWKLGVREENS</sequence>
<dbReference type="AlphaFoldDB" id="A0A8K0E3C2"/>
<protein>
    <submittedName>
        <fullName evidence="1">Hypp6303 protein</fullName>
    </submittedName>
</protein>
<dbReference type="Proteomes" id="UP000838412">
    <property type="component" value="Chromosome 12"/>
</dbReference>
<evidence type="ECO:0000313" key="2">
    <source>
        <dbReference type="Proteomes" id="UP000838412"/>
    </source>
</evidence>
<keyword evidence="2" id="KW-1185">Reference proteome</keyword>
<evidence type="ECO:0000313" key="1">
    <source>
        <dbReference type="EMBL" id="CAH1241091.1"/>
    </source>
</evidence>